<comment type="similarity">
    <text evidence="1">Belongs to the 'GDXG' lipolytic enzyme family.</text>
</comment>
<dbReference type="PANTHER" id="PTHR48081">
    <property type="entry name" value="AB HYDROLASE SUPERFAMILY PROTEIN C4A8.06C"/>
    <property type="match status" value="1"/>
</dbReference>
<name>A0ABQ4QWB1_9HYPH</name>
<dbReference type="RefSeq" id="WP_128564136.1">
    <property type="nucleotide sequence ID" value="NZ_BPQH01000006.1"/>
</dbReference>
<protein>
    <submittedName>
        <fullName evidence="4">Carboxylesterase NlhH</fullName>
    </submittedName>
</protein>
<evidence type="ECO:0000256" key="1">
    <source>
        <dbReference type="ARBA" id="ARBA00010515"/>
    </source>
</evidence>
<accession>A0ABQ4QWB1</accession>
<dbReference type="Gene3D" id="3.40.50.1820">
    <property type="entry name" value="alpha/beta hydrolase"/>
    <property type="match status" value="1"/>
</dbReference>
<evidence type="ECO:0000313" key="4">
    <source>
        <dbReference type="EMBL" id="GJD49472.1"/>
    </source>
</evidence>
<proteinExistence type="inferred from homology"/>
<dbReference type="InterPro" id="IPR002168">
    <property type="entry name" value="Lipase_GDXG_HIS_AS"/>
</dbReference>
<dbReference type="Proteomes" id="UP001055167">
    <property type="component" value="Unassembled WGS sequence"/>
</dbReference>
<reference evidence="4" key="2">
    <citation type="submission" date="2021-08" db="EMBL/GenBank/DDBJ databases">
        <authorList>
            <person name="Tani A."/>
            <person name="Ola A."/>
            <person name="Ogura Y."/>
            <person name="Katsura K."/>
            <person name="Hayashi T."/>
        </authorList>
    </citation>
    <scope>NUCLEOTIDE SEQUENCE</scope>
    <source>
        <strain evidence="4">KCTC 52305</strain>
    </source>
</reference>
<keyword evidence="5" id="KW-1185">Reference proteome</keyword>
<evidence type="ECO:0000259" key="3">
    <source>
        <dbReference type="Pfam" id="PF07859"/>
    </source>
</evidence>
<evidence type="ECO:0000313" key="5">
    <source>
        <dbReference type="Proteomes" id="UP001055167"/>
    </source>
</evidence>
<sequence length="306" mass="30700">MPLDPRARRFLDLIALAGPGPATPEARRAGVRALARFAGPPAALAAVAEHALPGPAGRLPARLYVPHAGPAGPGLLFLHGGGFVAGDLDSHDGLCRALAAEAGVRVLALDYRLAPEHPFPAALEDAAAALAWLAEAGAGLGIEAARLAVGGDSAGAGIAASLCARARDRGGPAIAGQVLLCPVLDAAGEGGSRVAFAEGHGLDQATLARDVAAYAGSRDPRDPAISPLRATAFAGLPPALIHTAACDLVRDDGAAYADRLAAAGVRVRHTCHPGMIHHFYGLGGLIPYAAAALRQVGAELRDLLGG</sequence>
<organism evidence="4 5">
    <name type="scientific">Methylobacterium crusticola</name>
    <dbReference type="NCBI Taxonomy" id="1697972"/>
    <lineage>
        <taxon>Bacteria</taxon>
        <taxon>Pseudomonadati</taxon>
        <taxon>Pseudomonadota</taxon>
        <taxon>Alphaproteobacteria</taxon>
        <taxon>Hyphomicrobiales</taxon>
        <taxon>Methylobacteriaceae</taxon>
        <taxon>Methylobacterium</taxon>
    </lineage>
</organism>
<dbReference type="PANTHER" id="PTHR48081:SF8">
    <property type="entry name" value="ALPHA_BETA HYDROLASE FOLD-3 DOMAIN-CONTAINING PROTEIN-RELATED"/>
    <property type="match status" value="1"/>
</dbReference>
<dbReference type="InterPro" id="IPR029058">
    <property type="entry name" value="AB_hydrolase_fold"/>
</dbReference>
<feature type="domain" description="Alpha/beta hydrolase fold-3" evidence="3">
    <location>
        <begin position="75"/>
        <end position="280"/>
    </location>
</feature>
<dbReference type="InterPro" id="IPR050300">
    <property type="entry name" value="GDXG_lipolytic_enzyme"/>
</dbReference>
<comment type="caution">
    <text evidence="4">The sequence shown here is derived from an EMBL/GenBank/DDBJ whole genome shotgun (WGS) entry which is preliminary data.</text>
</comment>
<reference evidence="4" key="1">
    <citation type="journal article" date="2021" name="Front. Microbiol.">
        <title>Comprehensive Comparative Genomics and Phenotyping of Methylobacterium Species.</title>
        <authorList>
            <person name="Alessa O."/>
            <person name="Ogura Y."/>
            <person name="Fujitani Y."/>
            <person name="Takami H."/>
            <person name="Hayashi T."/>
            <person name="Sahin N."/>
            <person name="Tani A."/>
        </authorList>
    </citation>
    <scope>NUCLEOTIDE SEQUENCE</scope>
    <source>
        <strain evidence="4">KCTC 52305</strain>
    </source>
</reference>
<dbReference type="SUPFAM" id="SSF53474">
    <property type="entry name" value="alpha/beta-Hydrolases"/>
    <property type="match status" value="1"/>
</dbReference>
<evidence type="ECO:0000256" key="2">
    <source>
        <dbReference type="ARBA" id="ARBA00022801"/>
    </source>
</evidence>
<dbReference type="Pfam" id="PF07859">
    <property type="entry name" value="Abhydrolase_3"/>
    <property type="match status" value="1"/>
</dbReference>
<dbReference type="InterPro" id="IPR013094">
    <property type="entry name" value="AB_hydrolase_3"/>
</dbReference>
<dbReference type="PROSITE" id="PS01173">
    <property type="entry name" value="LIPASE_GDXG_HIS"/>
    <property type="match status" value="1"/>
</dbReference>
<dbReference type="EMBL" id="BPQH01000006">
    <property type="protein sequence ID" value="GJD49472.1"/>
    <property type="molecule type" value="Genomic_DNA"/>
</dbReference>
<gene>
    <name evidence="4" type="primary">nlhH</name>
    <name evidence="4" type="ORF">OPKNFCMD_2203</name>
</gene>
<keyword evidence="2" id="KW-0378">Hydrolase</keyword>